<organism evidence="10 11">
    <name type="scientific">Sulfobacillus harzensis</name>
    <dbReference type="NCBI Taxonomy" id="2729629"/>
    <lineage>
        <taxon>Bacteria</taxon>
        <taxon>Bacillati</taxon>
        <taxon>Bacillota</taxon>
        <taxon>Clostridia</taxon>
        <taxon>Eubacteriales</taxon>
        <taxon>Clostridiales Family XVII. Incertae Sedis</taxon>
        <taxon>Sulfobacillus</taxon>
    </lineage>
</organism>
<dbReference type="GO" id="GO:0005829">
    <property type="term" value="C:cytosol"/>
    <property type="evidence" value="ECO:0007669"/>
    <property type="project" value="TreeGrafter"/>
</dbReference>
<dbReference type="NCBIfam" id="TIGR00231">
    <property type="entry name" value="small_GTP"/>
    <property type="match status" value="1"/>
</dbReference>
<sequence length="632" mass="69447">MANPTRYPVIVGTAGHIDHGKTTLVKALTGQDADRLPEEKARGITIDLGFAHMTLPSGQRLAFIDVPGHERFVRNMVAGVHGMDAVMLVVAADEGVMPQTEEHLAILRLLGVKRGFTVITKADLVEADMLDLVQEMVREAVQHTFLQSAPIVVADAVSGRGLDTVVKELEALSVTVERRADRGAVRLPIDRVFSVKGFGTVVTGTLVTGTIGTDAALSVVPLGKSVRVRGLQVHGRTVNEAKSGQRVAVNLAGVEREEIERGQVVASPGTLIGVDVAVVDLELLPSAPPLTEKTRVHVHAGTAEVLGRVYFYDRGELAPGESAFAEVRLESVMPLTRHDRLLIRSYSPVVTIGGGMVLEAGTHHKRKEPHLIERLTRLRDQDDIGIIEAALKEAAAPLALQDLERLSGLTRDEILSGLHDLPGILALEGEMFWHREAHSVWAEKGRAVVERYSQDHPVKPGMPKEELKAKMAAKWPQRVFQAVIEQGPWTLDREWIRLQKEPPPLPSPWPETIERVYQLIRDGGLRPQGYEEVQSAARLERSAFDDIVEYLFLAGKLLRLEDGLAIAADAYREGRDRVMAAIQEQGPLSTSQLRDVLGISRRHAVLFLELLDRERVTRRVGDMRELVSNAAS</sequence>
<dbReference type="InterPro" id="IPR036388">
    <property type="entry name" value="WH-like_DNA-bd_sf"/>
</dbReference>
<dbReference type="PROSITE" id="PS51722">
    <property type="entry name" value="G_TR_2"/>
    <property type="match status" value="1"/>
</dbReference>
<accession>A0A7Y0Q324</accession>
<evidence type="ECO:0000259" key="9">
    <source>
        <dbReference type="PROSITE" id="PS51722"/>
    </source>
</evidence>
<dbReference type="InterPro" id="IPR000795">
    <property type="entry name" value="T_Tr_GTP-bd_dom"/>
</dbReference>
<dbReference type="SUPFAM" id="SSF52540">
    <property type="entry name" value="P-loop containing nucleoside triphosphate hydrolases"/>
    <property type="match status" value="1"/>
</dbReference>
<dbReference type="CDD" id="cd15491">
    <property type="entry name" value="selB_III"/>
    <property type="match status" value="1"/>
</dbReference>
<dbReference type="InterPro" id="IPR031157">
    <property type="entry name" value="G_TR_CS"/>
</dbReference>
<dbReference type="AlphaFoldDB" id="A0A7Y0Q324"/>
<reference evidence="10 11" key="1">
    <citation type="submission" date="2020-04" db="EMBL/GenBank/DDBJ databases">
        <authorList>
            <person name="Zhang R."/>
            <person name="Schippers A."/>
        </authorList>
    </citation>
    <scope>NUCLEOTIDE SEQUENCE [LARGE SCALE GENOMIC DNA]</scope>
    <source>
        <strain evidence="10 11">DSM 109850</strain>
    </source>
</reference>
<evidence type="ECO:0000313" key="10">
    <source>
        <dbReference type="EMBL" id="NMP22516.1"/>
    </source>
</evidence>
<dbReference type="PANTHER" id="PTHR43721:SF22">
    <property type="entry name" value="ELONGATION FACTOR TU, MITOCHONDRIAL"/>
    <property type="match status" value="1"/>
</dbReference>
<dbReference type="InterPro" id="IPR009001">
    <property type="entry name" value="Transl_elong_EF1A/Init_IF2_C"/>
</dbReference>
<dbReference type="RefSeq" id="WP_169098904.1">
    <property type="nucleotide sequence ID" value="NZ_JABBVZ010000024.1"/>
</dbReference>
<dbReference type="GO" id="GO:0005525">
    <property type="term" value="F:GTP binding"/>
    <property type="evidence" value="ECO:0007669"/>
    <property type="project" value="UniProtKB-KW"/>
</dbReference>
<evidence type="ECO:0000256" key="5">
    <source>
        <dbReference type="ARBA" id="ARBA00022917"/>
    </source>
</evidence>
<evidence type="ECO:0000256" key="8">
    <source>
        <dbReference type="ARBA" id="ARBA00031615"/>
    </source>
</evidence>
<protein>
    <recommendedName>
        <fullName evidence="2">Selenocysteine-specific elongation factor</fullName>
    </recommendedName>
    <alternativeName>
        <fullName evidence="8">SelB translation factor</fullName>
    </alternativeName>
</protein>
<dbReference type="GO" id="GO:0003924">
    <property type="term" value="F:GTPase activity"/>
    <property type="evidence" value="ECO:0007669"/>
    <property type="project" value="InterPro"/>
</dbReference>
<comment type="caution">
    <text evidence="10">The sequence shown here is derived from an EMBL/GenBank/DDBJ whole genome shotgun (WGS) entry which is preliminary data.</text>
</comment>
<dbReference type="InterPro" id="IPR004161">
    <property type="entry name" value="EFTu-like_2"/>
</dbReference>
<evidence type="ECO:0000313" key="11">
    <source>
        <dbReference type="Proteomes" id="UP000533476"/>
    </source>
</evidence>
<dbReference type="InterPro" id="IPR015191">
    <property type="entry name" value="SelB_WHD4"/>
</dbReference>
<keyword evidence="6" id="KW-0342">GTP-binding</keyword>
<dbReference type="PRINTS" id="PR00315">
    <property type="entry name" value="ELONGATNFCT"/>
</dbReference>
<evidence type="ECO:0000256" key="7">
    <source>
        <dbReference type="ARBA" id="ARBA00025526"/>
    </source>
</evidence>
<dbReference type="CDD" id="cd03696">
    <property type="entry name" value="SelB_II"/>
    <property type="match status" value="1"/>
</dbReference>
<keyword evidence="5" id="KW-0648">Protein biosynthesis</keyword>
<dbReference type="Pfam" id="PF03144">
    <property type="entry name" value="GTP_EFTU_D2"/>
    <property type="match status" value="1"/>
</dbReference>
<dbReference type="InterPro" id="IPR057335">
    <property type="entry name" value="Beta-barrel_SelB"/>
</dbReference>
<dbReference type="InterPro" id="IPR004535">
    <property type="entry name" value="Transl_elong_SelB"/>
</dbReference>
<dbReference type="Pfam" id="PF25461">
    <property type="entry name" value="Beta-barrel_SelB"/>
    <property type="match status" value="1"/>
</dbReference>
<evidence type="ECO:0000256" key="2">
    <source>
        <dbReference type="ARBA" id="ARBA00015953"/>
    </source>
</evidence>
<dbReference type="CDD" id="cd04171">
    <property type="entry name" value="SelB"/>
    <property type="match status" value="1"/>
</dbReference>
<gene>
    <name evidence="10" type="primary">selB</name>
    <name evidence="10" type="ORF">HIJ39_09140</name>
</gene>
<dbReference type="InterPro" id="IPR015190">
    <property type="entry name" value="Elong_fac_SelB-wing-hlx_typ-2"/>
</dbReference>
<dbReference type="SUPFAM" id="SSF50465">
    <property type="entry name" value="EF-Tu/eEF-1alpha/eIF2-gamma C-terminal domain"/>
    <property type="match status" value="1"/>
</dbReference>
<dbReference type="EMBL" id="JABBVZ010000024">
    <property type="protein sequence ID" value="NMP22516.1"/>
    <property type="molecule type" value="Genomic_DNA"/>
</dbReference>
<evidence type="ECO:0000256" key="4">
    <source>
        <dbReference type="ARBA" id="ARBA00022741"/>
    </source>
</evidence>
<evidence type="ECO:0000256" key="3">
    <source>
        <dbReference type="ARBA" id="ARBA00022490"/>
    </source>
</evidence>
<comment type="function">
    <text evidence="7">Translation factor necessary for the incorporation of selenocysteine into proteins. It probably replaces EF-Tu for the insertion of selenocysteine directed by the UGA codon. SelB binds GTP and GDP.</text>
</comment>
<dbReference type="GO" id="GO:0003746">
    <property type="term" value="F:translation elongation factor activity"/>
    <property type="evidence" value="ECO:0007669"/>
    <property type="project" value="UniProtKB-KW"/>
</dbReference>
<dbReference type="NCBIfam" id="TIGR00475">
    <property type="entry name" value="selB"/>
    <property type="match status" value="1"/>
</dbReference>
<dbReference type="InterPro" id="IPR036390">
    <property type="entry name" value="WH_DNA-bd_sf"/>
</dbReference>
<dbReference type="Gene3D" id="3.40.50.300">
    <property type="entry name" value="P-loop containing nucleotide triphosphate hydrolases"/>
    <property type="match status" value="1"/>
</dbReference>
<dbReference type="SUPFAM" id="SSF46785">
    <property type="entry name" value="Winged helix' DNA-binding domain"/>
    <property type="match status" value="2"/>
</dbReference>
<keyword evidence="10" id="KW-0251">Elongation factor</keyword>
<dbReference type="SUPFAM" id="SSF50447">
    <property type="entry name" value="Translation proteins"/>
    <property type="match status" value="1"/>
</dbReference>
<dbReference type="Pfam" id="PF00009">
    <property type="entry name" value="GTP_EFTU"/>
    <property type="match status" value="1"/>
</dbReference>
<dbReference type="InterPro" id="IPR050055">
    <property type="entry name" value="EF-Tu_GTPase"/>
</dbReference>
<keyword evidence="11" id="KW-1185">Reference proteome</keyword>
<dbReference type="Gene3D" id="2.40.30.10">
    <property type="entry name" value="Translation factors"/>
    <property type="match status" value="1"/>
</dbReference>
<keyword evidence="3" id="KW-0963">Cytoplasm</keyword>
<dbReference type="Gene3D" id="1.10.10.2770">
    <property type="match status" value="1"/>
</dbReference>
<dbReference type="Gene3D" id="1.10.10.10">
    <property type="entry name" value="Winged helix-like DNA-binding domain superfamily/Winged helix DNA-binding domain"/>
    <property type="match status" value="1"/>
</dbReference>
<keyword evidence="4" id="KW-0547">Nucleotide-binding</keyword>
<dbReference type="GO" id="GO:0003723">
    <property type="term" value="F:RNA binding"/>
    <property type="evidence" value="ECO:0007669"/>
    <property type="project" value="InterPro"/>
</dbReference>
<proteinExistence type="predicted"/>
<evidence type="ECO:0000256" key="6">
    <source>
        <dbReference type="ARBA" id="ARBA00023134"/>
    </source>
</evidence>
<dbReference type="Proteomes" id="UP000533476">
    <property type="component" value="Unassembled WGS sequence"/>
</dbReference>
<dbReference type="InterPro" id="IPR027417">
    <property type="entry name" value="P-loop_NTPase"/>
</dbReference>
<dbReference type="InterPro" id="IPR009000">
    <property type="entry name" value="Transl_B-barrel_sf"/>
</dbReference>
<dbReference type="InterPro" id="IPR005225">
    <property type="entry name" value="Small_GTP-bd"/>
</dbReference>
<comment type="subcellular location">
    <subcellularLocation>
        <location evidence="1">Cytoplasm</location>
    </subcellularLocation>
</comment>
<dbReference type="PANTHER" id="PTHR43721">
    <property type="entry name" value="ELONGATION FACTOR TU-RELATED"/>
    <property type="match status" value="1"/>
</dbReference>
<feature type="domain" description="Tr-type G" evidence="9">
    <location>
        <begin position="6"/>
        <end position="177"/>
    </location>
</feature>
<dbReference type="Pfam" id="PF09107">
    <property type="entry name" value="WHD_3rd_SelB"/>
    <property type="match status" value="1"/>
</dbReference>
<dbReference type="PROSITE" id="PS00301">
    <property type="entry name" value="G_TR_1"/>
    <property type="match status" value="1"/>
</dbReference>
<evidence type="ECO:0000256" key="1">
    <source>
        <dbReference type="ARBA" id="ARBA00004496"/>
    </source>
</evidence>
<dbReference type="GO" id="GO:0001514">
    <property type="term" value="P:selenocysteine incorporation"/>
    <property type="evidence" value="ECO:0007669"/>
    <property type="project" value="InterPro"/>
</dbReference>
<name>A0A7Y0Q324_9FIRM</name>
<dbReference type="Pfam" id="PF09106">
    <property type="entry name" value="WHD_2nd_SelB"/>
    <property type="match status" value="1"/>
</dbReference>